<dbReference type="InterPro" id="IPR046159">
    <property type="entry name" value="DUF6161"/>
</dbReference>
<feature type="transmembrane region" description="Helical" evidence="1">
    <location>
        <begin position="322"/>
        <end position="341"/>
    </location>
</feature>
<dbReference type="Pfam" id="PF19658">
    <property type="entry name" value="DUF6161"/>
    <property type="match status" value="1"/>
</dbReference>
<keyword evidence="4" id="KW-1185">Reference proteome</keyword>
<accession>A0ABT1QQ81</accession>
<dbReference type="RefSeq" id="WP_255913205.1">
    <property type="nucleotide sequence ID" value="NZ_JANFQO010000005.1"/>
</dbReference>
<feature type="transmembrane region" description="Helical" evidence="1">
    <location>
        <begin position="267"/>
        <end position="291"/>
    </location>
</feature>
<gene>
    <name evidence="3" type="ORF">NM961_07025</name>
</gene>
<dbReference type="Proteomes" id="UP001165498">
    <property type="component" value="Unassembled WGS sequence"/>
</dbReference>
<organism evidence="3 4">
    <name type="scientific">Tahibacter harae</name>
    <dbReference type="NCBI Taxonomy" id="2963937"/>
    <lineage>
        <taxon>Bacteria</taxon>
        <taxon>Pseudomonadati</taxon>
        <taxon>Pseudomonadota</taxon>
        <taxon>Gammaproteobacteria</taxon>
        <taxon>Lysobacterales</taxon>
        <taxon>Rhodanobacteraceae</taxon>
        <taxon>Tahibacter</taxon>
    </lineage>
</organism>
<keyword evidence="1" id="KW-0472">Membrane</keyword>
<evidence type="ECO:0000259" key="2">
    <source>
        <dbReference type="Pfam" id="PF19658"/>
    </source>
</evidence>
<feature type="domain" description="DUF6161" evidence="2">
    <location>
        <begin position="192"/>
        <end position="394"/>
    </location>
</feature>
<evidence type="ECO:0000313" key="3">
    <source>
        <dbReference type="EMBL" id="MCQ4164459.1"/>
    </source>
</evidence>
<reference evidence="3" key="1">
    <citation type="submission" date="2022-07" db="EMBL/GenBank/DDBJ databases">
        <title>Tahibacter sp., a new gammaproteobacterium isolated from the silt sample collected at pig farm.</title>
        <authorList>
            <person name="Chen H."/>
        </authorList>
    </citation>
    <scope>NUCLEOTIDE SEQUENCE</scope>
    <source>
        <strain evidence="3">P2K</strain>
    </source>
</reference>
<dbReference type="EMBL" id="JANFQO010000005">
    <property type="protein sequence ID" value="MCQ4164459.1"/>
    <property type="molecule type" value="Genomic_DNA"/>
</dbReference>
<comment type="caution">
    <text evidence="3">The sequence shown here is derived from an EMBL/GenBank/DDBJ whole genome shotgun (WGS) entry which is preliminary data.</text>
</comment>
<evidence type="ECO:0000256" key="1">
    <source>
        <dbReference type="SAM" id="Phobius"/>
    </source>
</evidence>
<evidence type="ECO:0000313" key="4">
    <source>
        <dbReference type="Proteomes" id="UP001165498"/>
    </source>
</evidence>
<sequence length="419" mass="46691">MDDFMFPQAIRADVPDSEHRLEFFRYSELSRWLKKEVDAWSPILENTKDTRRHYSEARRMLAQPLNASEFLERMKLVVEENKKWNNDEPTLNAGIARITKMFRDIENGDQLCLQSPQSSRVLQIARTDPSAAMLFAALNMRGARNDLNPASLGNVFPDVLLDAIICAVPASADVDVENLKALLRSARIEADEQLRITEVRNELLHDQQRAVFDGNIGSLEKLKEEFAAEQLRCKNDLDGFRRHYSNSLALSAPASYWKKKKTRHLRIASLSALGFLILAGVGLYLLLFFGIPELMKLGAGSDHTTIAAAASTATTSDKSAPFAYLKLSAILAPTFIFIWLLRILGRLLGTHLALMEDAEERVTMVTTFLAFSGSEHGDKLVTDADRLLVLTALFRPSAITAADDSPTATVSDVLSKLKP</sequence>
<keyword evidence="1" id="KW-1133">Transmembrane helix</keyword>
<name>A0ABT1QQ81_9GAMM</name>
<proteinExistence type="predicted"/>
<keyword evidence="1" id="KW-0812">Transmembrane</keyword>
<protein>
    <submittedName>
        <fullName evidence="3">DUF6161 domain-containing protein</fullName>
    </submittedName>
</protein>